<protein>
    <submittedName>
        <fullName evidence="1">IPExxxVDY family protein</fullName>
    </submittedName>
</protein>
<keyword evidence="2" id="KW-1185">Reference proteome</keyword>
<sequence length="153" mass="17873">MTKVLSLGFEFEHDYTLIAINSTLEDYRLAYLLNREFNIRLNCQPEGLSFKDKNCTFTFFGYECSSSFSSWSLLANKLIYTSVSINANDLFKEESKINYLINEKKEIDYFLKINGDTEFDEFQLIKKIKSIKGVITSFNVIPQTLKSKDYLIF</sequence>
<dbReference type="Proteomes" id="UP000623301">
    <property type="component" value="Unassembled WGS sequence"/>
</dbReference>
<evidence type="ECO:0000313" key="1">
    <source>
        <dbReference type="EMBL" id="MBJ2176168.1"/>
    </source>
</evidence>
<dbReference type="NCBIfam" id="NF033205">
    <property type="entry name" value="IPExxxVDY"/>
    <property type="match status" value="1"/>
</dbReference>
<comment type="caution">
    <text evidence="1">The sequence shown here is derived from an EMBL/GenBank/DDBJ whole genome shotgun (WGS) entry which is preliminary data.</text>
</comment>
<reference evidence="1 2" key="1">
    <citation type="submission" date="2020-12" db="EMBL/GenBank/DDBJ databases">
        <title>Aureibaculum luteum sp. nov. and Aureibaculum flavum sp. nov., novel members of the family Flavobacteriaceae isolated from Antarctic intertidal sediments.</title>
        <authorList>
            <person name="He X."/>
            <person name="Zhang X."/>
        </authorList>
    </citation>
    <scope>NUCLEOTIDE SEQUENCE [LARGE SCALE GENOMIC DNA]</scope>
    <source>
        <strain evidence="1 2">A20</strain>
    </source>
</reference>
<organism evidence="1 2">
    <name type="scientific">Aureibaculum flavum</name>
    <dbReference type="NCBI Taxonomy" id="2795986"/>
    <lineage>
        <taxon>Bacteria</taxon>
        <taxon>Pseudomonadati</taxon>
        <taxon>Bacteroidota</taxon>
        <taxon>Flavobacteriia</taxon>
        <taxon>Flavobacteriales</taxon>
        <taxon>Flavobacteriaceae</taxon>
        <taxon>Aureibaculum</taxon>
    </lineage>
</organism>
<evidence type="ECO:0000313" key="2">
    <source>
        <dbReference type="Proteomes" id="UP000623301"/>
    </source>
</evidence>
<dbReference type="InterPro" id="IPR047690">
    <property type="entry name" value="IPExxxVDY_fam"/>
</dbReference>
<gene>
    <name evidence="1" type="ORF">JBL43_18095</name>
</gene>
<dbReference type="RefSeq" id="WP_198842791.1">
    <property type="nucleotide sequence ID" value="NZ_JAEHFJ010000012.1"/>
</dbReference>
<proteinExistence type="predicted"/>
<dbReference type="EMBL" id="JAEHFJ010000012">
    <property type="protein sequence ID" value="MBJ2176168.1"/>
    <property type="molecule type" value="Genomic_DNA"/>
</dbReference>
<accession>A0ABS0WW41</accession>
<name>A0ABS0WW41_9FLAO</name>